<dbReference type="STRING" id="81408.B4119_0238"/>
<evidence type="ECO:0000313" key="1">
    <source>
        <dbReference type="EMBL" id="KYD04492.1"/>
    </source>
</evidence>
<comment type="caution">
    <text evidence="1">The sequence shown here is derived from an EMBL/GenBank/DDBJ whole genome shotgun (WGS) entry which is preliminary data.</text>
</comment>
<dbReference type="EMBL" id="LQYS01000132">
    <property type="protein sequence ID" value="KYD04492.1"/>
    <property type="molecule type" value="Genomic_DNA"/>
</dbReference>
<sequence>MTASFSSANSSDPAFIVEKAAMMVSDEEEKADAGAGETR</sequence>
<reference evidence="1 2" key="1">
    <citation type="submission" date="2016-01" db="EMBL/GenBank/DDBJ databases">
        <title>Draft Genome Sequences of Seven Thermophilic Sporeformers Isolated from Foods.</title>
        <authorList>
            <person name="Berendsen E.M."/>
            <person name="Wells-Bennik M.H."/>
            <person name="Krawcyk A.O."/>
            <person name="De Jong A."/>
            <person name="Holsappel S."/>
            <person name="Eijlander R.T."/>
            <person name="Kuipers O.P."/>
        </authorList>
    </citation>
    <scope>NUCLEOTIDE SEQUENCE [LARGE SCALE GENOMIC DNA]</scope>
    <source>
        <strain evidence="1 2">B4119</strain>
    </source>
</reference>
<gene>
    <name evidence="1" type="ORF">B4119_0238</name>
</gene>
<dbReference type="AlphaFoldDB" id="A0A150KYI8"/>
<name>A0A150KYI8_9BACL</name>
<organism evidence="1 2">
    <name type="scientific">Saccharococcus caldoxylosilyticus</name>
    <dbReference type="NCBI Taxonomy" id="81408"/>
    <lineage>
        <taxon>Bacteria</taxon>
        <taxon>Bacillati</taxon>
        <taxon>Bacillota</taxon>
        <taxon>Bacilli</taxon>
        <taxon>Bacillales</taxon>
        <taxon>Anoxybacillaceae</taxon>
        <taxon>Saccharococcus</taxon>
    </lineage>
</organism>
<accession>A0A150KYI8</accession>
<proteinExistence type="predicted"/>
<dbReference type="Proteomes" id="UP000075455">
    <property type="component" value="Unassembled WGS sequence"/>
</dbReference>
<protein>
    <submittedName>
        <fullName evidence="1">Uncharacterized protein</fullName>
    </submittedName>
</protein>
<evidence type="ECO:0000313" key="2">
    <source>
        <dbReference type="Proteomes" id="UP000075455"/>
    </source>
</evidence>